<dbReference type="EC" id="2.7.7.87" evidence="5"/>
<comment type="subunit">
    <text evidence="15">Interacts with RSC1A1.</text>
</comment>
<evidence type="ECO:0000256" key="9">
    <source>
        <dbReference type="ARBA" id="ARBA00022679"/>
    </source>
</evidence>
<dbReference type="FunFam" id="3.90.870.10:FF:000007">
    <property type="entry name" value="YrdC N6-threonylcarbamoyltransferase domain containing"/>
    <property type="match status" value="1"/>
</dbReference>
<dbReference type="GO" id="GO:0061710">
    <property type="term" value="F:L-threonylcarbamoyladenylate synthase"/>
    <property type="evidence" value="ECO:0007669"/>
    <property type="project" value="UniProtKB-EC"/>
</dbReference>
<dbReference type="PANTHER" id="PTHR17490">
    <property type="entry name" value="SUA5"/>
    <property type="match status" value="1"/>
</dbReference>
<comment type="subcellular location">
    <subcellularLocation>
        <location evidence="2">Cell membrane</location>
        <topology evidence="2">Peripheral membrane protein</topology>
    </subcellularLocation>
    <subcellularLocation>
        <location evidence="3">Cytoplasm</location>
    </subcellularLocation>
    <subcellularLocation>
        <location evidence="1">Mitochondrion</location>
    </subcellularLocation>
</comment>
<evidence type="ECO:0000256" key="15">
    <source>
        <dbReference type="ARBA" id="ARBA00063146"/>
    </source>
</evidence>
<sequence length="217" mass="23888">MEKIIRLSESTYDAAICRCLQILESGGVVALPTDTLYGVVTTISNADKLYKLKSRSRLKPLGLFVSTVEEVQKWCRPIIESSQLTTLLPGPVTLVCERSASLPNTFNPDHGTVAIRIPAHEFVRSLLTRLDVPLAQTSANISNSQENPVCIEDFKTLWPKLDLIVDDGAIVSSSREVNKEGSTVVNLCAPGFYEIIRDGCARMATEKKLKDLGLIKR</sequence>
<evidence type="ECO:0000256" key="12">
    <source>
        <dbReference type="ARBA" id="ARBA00023136"/>
    </source>
</evidence>
<dbReference type="GO" id="GO:0006450">
    <property type="term" value="P:regulation of translational fidelity"/>
    <property type="evidence" value="ECO:0007669"/>
    <property type="project" value="TreeGrafter"/>
</dbReference>
<gene>
    <name evidence="17" type="ORF">NLS_LOCUS6758</name>
</gene>
<dbReference type="Pfam" id="PF01300">
    <property type="entry name" value="Sua5_yciO_yrdC"/>
    <property type="match status" value="1"/>
</dbReference>
<keyword evidence="12" id="KW-0472">Membrane</keyword>
<proteinExistence type="inferred from homology"/>
<dbReference type="PROSITE" id="PS51163">
    <property type="entry name" value="YRDC"/>
    <property type="match status" value="1"/>
</dbReference>
<dbReference type="OMA" id="YALGCQI"/>
<evidence type="ECO:0000313" key="17">
    <source>
        <dbReference type="EMBL" id="VDK84673.1"/>
    </source>
</evidence>
<evidence type="ECO:0000256" key="8">
    <source>
        <dbReference type="ARBA" id="ARBA00022490"/>
    </source>
</evidence>
<accession>A0A3P6TN23</accession>
<dbReference type="STRING" id="42156.A0A3P6TN23"/>
<evidence type="ECO:0000256" key="2">
    <source>
        <dbReference type="ARBA" id="ARBA00004202"/>
    </source>
</evidence>
<keyword evidence="18" id="KW-1185">Reference proteome</keyword>
<protein>
    <recommendedName>
        <fullName evidence="6">Threonylcarbamoyl-AMP synthase</fullName>
        <ecNumber evidence="5">2.7.7.87</ecNumber>
    </recommendedName>
</protein>
<keyword evidence="8" id="KW-0963">Cytoplasm</keyword>
<evidence type="ECO:0000256" key="1">
    <source>
        <dbReference type="ARBA" id="ARBA00004173"/>
    </source>
</evidence>
<keyword evidence="9" id="KW-0808">Transferase</keyword>
<comment type="function">
    <text evidence="14">Cytoplasmic and mitochondrial threonylcarbamoyl-AMP synthase required for the formation of a threonylcarbamoyl group on adenosine at position 37 (t(6)A37) in tRNAs that read codons beginning with adenine. Catalyzes the conversion of L-threonine, HCO(3)(-)/CO(2) and ATP to give threonylcarbamoyl-AMP (TC-AMP) as the acyladenylate intermediate, with the release of diphosphate. Participates in t(6)A37 formation in cytoplasmic and mitochondrial tRNAs. May regulate the activity of some transporters.</text>
</comment>
<dbReference type="PANTHER" id="PTHR17490:SF10">
    <property type="entry name" value="THREONYLCARBAMOYL-AMP SYNTHASE"/>
    <property type="match status" value="1"/>
</dbReference>
<evidence type="ECO:0000256" key="3">
    <source>
        <dbReference type="ARBA" id="ARBA00004496"/>
    </source>
</evidence>
<evidence type="ECO:0000256" key="11">
    <source>
        <dbReference type="ARBA" id="ARBA00023128"/>
    </source>
</evidence>
<reference evidence="17 18" key="1">
    <citation type="submission" date="2018-08" db="EMBL/GenBank/DDBJ databases">
        <authorList>
            <person name="Laetsch R D."/>
            <person name="Stevens L."/>
            <person name="Kumar S."/>
            <person name="Blaxter L. M."/>
        </authorList>
    </citation>
    <scope>NUCLEOTIDE SEQUENCE [LARGE SCALE GENOMIC DNA]</scope>
</reference>
<comment type="catalytic activity">
    <reaction evidence="13">
        <text>L-threonine + hydrogencarbonate + ATP = L-threonylcarbamoyladenylate + diphosphate + H2O</text>
        <dbReference type="Rhea" id="RHEA:36407"/>
        <dbReference type="ChEBI" id="CHEBI:15377"/>
        <dbReference type="ChEBI" id="CHEBI:17544"/>
        <dbReference type="ChEBI" id="CHEBI:30616"/>
        <dbReference type="ChEBI" id="CHEBI:33019"/>
        <dbReference type="ChEBI" id="CHEBI:57926"/>
        <dbReference type="ChEBI" id="CHEBI:73682"/>
        <dbReference type="EC" id="2.7.7.87"/>
    </reaction>
</comment>
<evidence type="ECO:0000256" key="4">
    <source>
        <dbReference type="ARBA" id="ARBA00007663"/>
    </source>
</evidence>
<evidence type="ECO:0000256" key="14">
    <source>
        <dbReference type="ARBA" id="ARBA00058524"/>
    </source>
</evidence>
<evidence type="ECO:0000313" key="18">
    <source>
        <dbReference type="Proteomes" id="UP000277928"/>
    </source>
</evidence>
<dbReference type="Gene3D" id="3.90.870.10">
    <property type="entry name" value="DHBP synthase"/>
    <property type="match status" value="1"/>
</dbReference>
<evidence type="ECO:0000256" key="7">
    <source>
        <dbReference type="ARBA" id="ARBA00022475"/>
    </source>
</evidence>
<dbReference type="GO" id="GO:0003725">
    <property type="term" value="F:double-stranded RNA binding"/>
    <property type="evidence" value="ECO:0007669"/>
    <property type="project" value="InterPro"/>
</dbReference>
<dbReference type="EMBL" id="UYRX01000626">
    <property type="protein sequence ID" value="VDK84673.1"/>
    <property type="molecule type" value="Genomic_DNA"/>
</dbReference>
<keyword evidence="10" id="KW-0809">Transit peptide</keyword>
<keyword evidence="11" id="KW-0496">Mitochondrion</keyword>
<comment type="similarity">
    <text evidence="4">Belongs to the SUA5 family.</text>
</comment>
<dbReference type="Proteomes" id="UP000277928">
    <property type="component" value="Unassembled WGS sequence"/>
</dbReference>
<evidence type="ECO:0000256" key="6">
    <source>
        <dbReference type="ARBA" id="ARBA00015492"/>
    </source>
</evidence>
<dbReference type="AlphaFoldDB" id="A0A3P6TN23"/>
<dbReference type="GO" id="GO:0000049">
    <property type="term" value="F:tRNA binding"/>
    <property type="evidence" value="ECO:0007669"/>
    <property type="project" value="TreeGrafter"/>
</dbReference>
<evidence type="ECO:0000256" key="10">
    <source>
        <dbReference type="ARBA" id="ARBA00022946"/>
    </source>
</evidence>
<evidence type="ECO:0000259" key="16">
    <source>
        <dbReference type="PROSITE" id="PS51163"/>
    </source>
</evidence>
<name>A0A3P6TN23_LITSI</name>
<dbReference type="InterPro" id="IPR006070">
    <property type="entry name" value="Sua5-like_dom"/>
</dbReference>
<organism evidence="17 18">
    <name type="scientific">Litomosoides sigmodontis</name>
    <name type="common">Filarial nematode worm</name>
    <dbReference type="NCBI Taxonomy" id="42156"/>
    <lineage>
        <taxon>Eukaryota</taxon>
        <taxon>Metazoa</taxon>
        <taxon>Ecdysozoa</taxon>
        <taxon>Nematoda</taxon>
        <taxon>Chromadorea</taxon>
        <taxon>Rhabditida</taxon>
        <taxon>Spirurina</taxon>
        <taxon>Spiruromorpha</taxon>
        <taxon>Filarioidea</taxon>
        <taxon>Onchocercidae</taxon>
        <taxon>Litomosoides</taxon>
    </lineage>
</organism>
<dbReference type="OrthoDB" id="3648309at2759"/>
<keyword evidence="7" id="KW-1003">Cell membrane</keyword>
<dbReference type="InterPro" id="IPR017945">
    <property type="entry name" value="DHBP_synth_RibB-like_a/b_dom"/>
</dbReference>
<evidence type="ECO:0000256" key="5">
    <source>
        <dbReference type="ARBA" id="ARBA00012584"/>
    </source>
</evidence>
<evidence type="ECO:0000256" key="13">
    <source>
        <dbReference type="ARBA" id="ARBA00048366"/>
    </source>
</evidence>
<dbReference type="GO" id="GO:0005886">
    <property type="term" value="C:plasma membrane"/>
    <property type="evidence" value="ECO:0007669"/>
    <property type="project" value="UniProtKB-SubCell"/>
</dbReference>
<dbReference type="InterPro" id="IPR050156">
    <property type="entry name" value="TC-AMP_synthase_SUA5"/>
</dbReference>
<feature type="domain" description="YrdC-like" evidence="16">
    <location>
        <begin position="13"/>
        <end position="201"/>
    </location>
</feature>
<dbReference type="SUPFAM" id="SSF55821">
    <property type="entry name" value="YrdC/RibB"/>
    <property type="match status" value="1"/>
</dbReference>
<dbReference type="GO" id="GO:0005739">
    <property type="term" value="C:mitochondrion"/>
    <property type="evidence" value="ECO:0007669"/>
    <property type="project" value="UniProtKB-SubCell"/>
</dbReference>